<feature type="coiled-coil region" evidence="8">
    <location>
        <begin position="514"/>
        <end position="609"/>
    </location>
</feature>
<feature type="binding site" evidence="7">
    <location>
        <begin position="333"/>
        <end position="340"/>
    </location>
    <ligand>
        <name>ATP</name>
        <dbReference type="ChEBI" id="CHEBI:30616"/>
    </ligand>
</feature>
<dbReference type="RefSeq" id="WP_037974973.1">
    <property type="nucleotide sequence ID" value="NZ_JMKI01000014.1"/>
</dbReference>
<dbReference type="InterPro" id="IPR007696">
    <property type="entry name" value="DNA_mismatch_repair_MutS_core"/>
</dbReference>
<dbReference type="GO" id="GO:0140664">
    <property type="term" value="F:ATP-dependent DNA damage sensor activity"/>
    <property type="evidence" value="ECO:0007669"/>
    <property type="project" value="InterPro"/>
</dbReference>
<gene>
    <name evidence="7" type="primary">mutS2</name>
    <name evidence="7" type="synonym">rqcU</name>
    <name evidence="10" type="ORF">EH55_00595</name>
</gene>
<dbReference type="EC" id="3.6.4.-" evidence="7"/>
<dbReference type="Proteomes" id="UP000027665">
    <property type="component" value="Unassembled WGS sequence"/>
</dbReference>
<feature type="domain" description="Smr" evidence="9">
    <location>
        <begin position="710"/>
        <end position="783"/>
    </location>
</feature>
<evidence type="ECO:0000313" key="11">
    <source>
        <dbReference type="Proteomes" id="UP000027665"/>
    </source>
</evidence>
<dbReference type="GO" id="GO:0045910">
    <property type="term" value="P:negative regulation of DNA recombination"/>
    <property type="evidence" value="ECO:0007669"/>
    <property type="project" value="InterPro"/>
</dbReference>
<name>A0A073ITG3_9BACT</name>
<evidence type="ECO:0000256" key="8">
    <source>
        <dbReference type="SAM" id="Coils"/>
    </source>
</evidence>
<dbReference type="InterPro" id="IPR036187">
    <property type="entry name" value="DNA_mismatch_repair_MutS_sf"/>
</dbReference>
<evidence type="ECO:0000256" key="3">
    <source>
        <dbReference type="ARBA" id="ARBA00022801"/>
    </source>
</evidence>
<dbReference type="FunFam" id="3.40.50.300:FF:000830">
    <property type="entry name" value="Endonuclease MutS2"/>
    <property type="match status" value="1"/>
</dbReference>
<evidence type="ECO:0000256" key="1">
    <source>
        <dbReference type="ARBA" id="ARBA00022730"/>
    </source>
</evidence>
<dbReference type="Pfam" id="PF01713">
    <property type="entry name" value="Smr"/>
    <property type="match status" value="1"/>
</dbReference>
<comment type="subunit">
    <text evidence="7">Homodimer. Binds to stalled ribosomes, contacting rRNA.</text>
</comment>
<dbReference type="SMART" id="SM00534">
    <property type="entry name" value="MUTSac"/>
    <property type="match status" value="1"/>
</dbReference>
<dbReference type="eggNOG" id="COG1193">
    <property type="taxonomic scope" value="Bacteria"/>
</dbReference>
<dbReference type="SUPFAM" id="SSF52540">
    <property type="entry name" value="P-loop containing nucleoside triphosphate hydrolases"/>
    <property type="match status" value="1"/>
</dbReference>
<dbReference type="OrthoDB" id="9808166at2"/>
<dbReference type="SMART" id="SM00533">
    <property type="entry name" value="MUTSd"/>
    <property type="match status" value="1"/>
</dbReference>
<dbReference type="Gene3D" id="3.30.1370.110">
    <property type="match status" value="1"/>
</dbReference>
<comment type="similarity">
    <text evidence="7">Belongs to the DNA mismatch repair MutS family. MutS2 subfamily.</text>
</comment>
<dbReference type="PIRSF" id="PIRSF005814">
    <property type="entry name" value="MutS_YshD"/>
    <property type="match status" value="1"/>
</dbReference>
<evidence type="ECO:0000256" key="2">
    <source>
        <dbReference type="ARBA" id="ARBA00022741"/>
    </source>
</evidence>
<evidence type="ECO:0000256" key="7">
    <source>
        <dbReference type="HAMAP-Rule" id="MF_00092"/>
    </source>
</evidence>
<keyword evidence="11" id="KW-1185">Reference proteome</keyword>
<dbReference type="GO" id="GO:0072344">
    <property type="term" value="P:rescue of stalled ribosome"/>
    <property type="evidence" value="ECO:0007669"/>
    <property type="project" value="UniProtKB-UniRule"/>
</dbReference>
<evidence type="ECO:0000256" key="5">
    <source>
        <dbReference type="ARBA" id="ARBA00022884"/>
    </source>
</evidence>
<dbReference type="SMART" id="SM00463">
    <property type="entry name" value="SMR"/>
    <property type="match status" value="1"/>
</dbReference>
<dbReference type="InterPro" id="IPR002625">
    <property type="entry name" value="Smr_dom"/>
</dbReference>
<dbReference type="AlphaFoldDB" id="A0A073ITG3"/>
<keyword evidence="3 7" id="KW-0378">Hydrolase</keyword>
<dbReference type="Pfam" id="PF00488">
    <property type="entry name" value="MutS_V"/>
    <property type="match status" value="1"/>
</dbReference>
<dbReference type="SUPFAM" id="SSF48334">
    <property type="entry name" value="DNA repair protein MutS, domain III"/>
    <property type="match status" value="1"/>
</dbReference>
<comment type="function">
    <text evidence="7">Acts as a ribosome collision sensor, splitting the ribosome into its 2 subunits. Detects stalled/collided 70S ribosomes which it binds and splits by an ATP-hydrolysis driven conformational change. Acts upstream of the ribosome quality control system (RQC), a ribosome-associated complex that mediates the extraction of incompletely synthesized nascent chains from stalled ribosomes and their subsequent degradation. Probably generates substrates for RQC.</text>
</comment>
<keyword evidence="8" id="KW-0175">Coiled coil</keyword>
<dbReference type="NCBIfam" id="TIGR01069">
    <property type="entry name" value="mutS2"/>
    <property type="match status" value="1"/>
</dbReference>
<proteinExistence type="inferred from homology"/>
<dbReference type="PROSITE" id="PS50828">
    <property type="entry name" value="SMR"/>
    <property type="match status" value="1"/>
</dbReference>
<dbReference type="GO" id="GO:0004519">
    <property type="term" value="F:endonuclease activity"/>
    <property type="evidence" value="ECO:0007669"/>
    <property type="project" value="UniProtKB-UniRule"/>
</dbReference>
<keyword evidence="2 7" id="KW-0547">Nucleotide-binding</keyword>
<dbReference type="InterPro" id="IPR036063">
    <property type="entry name" value="Smr_dom_sf"/>
</dbReference>
<evidence type="ECO:0000313" key="10">
    <source>
        <dbReference type="EMBL" id="KEJ92860.1"/>
    </source>
</evidence>
<dbReference type="SUPFAM" id="SSF160443">
    <property type="entry name" value="SMR domain-like"/>
    <property type="match status" value="1"/>
</dbReference>
<dbReference type="EC" id="3.1.-.-" evidence="7"/>
<dbReference type="GO" id="GO:0030983">
    <property type="term" value="F:mismatched DNA binding"/>
    <property type="evidence" value="ECO:0007669"/>
    <property type="project" value="InterPro"/>
</dbReference>
<dbReference type="InterPro" id="IPR005747">
    <property type="entry name" value="MutS2"/>
</dbReference>
<evidence type="ECO:0000256" key="6">
    <source>
        <dbReference type="ARBA" id="ARBA00023125"/>
    </source>
</evidence>
<dbReference type="EMBL" id="JMKI01000014">
    <property type="protein sequence ID" value="KEJ92860.1"/>
    <property type="molecule type" value="Genomic_DNA"/>
</dbReference>
<reference evidence="10 11" key="1">
    <citation type="submission" date="2014-04" db="EMBL/GenBank/DDBJ databases">
        <title>Draft Genome Sequence of Synergistes jonesii.</title>
        <authorList>
            <person name="Coil D.A."/>
            <person name="Eisen J.A."/>
            <person name="Holland-Moritz H.E."/>
        </authorList>
    </citation>
    <scope>NUCLEOTIDE SEQUENCE [LARGE SCALE GENOMIC DNA]</scope>
    <source>
        <strain evidence="10 11">78-1</strain>
    </source>
</reference>
<accession>A0A073ITG3</accession>
<dbReference type="InterPro" id="IPR027417">
    <property type="entry name" value="P-loop_NTPase"/>
</dbReference>
<dbReference type="GO" id="GO:0006298">
    <property type="term" value="P:mismatch repair"/>
    <property type="evidence" value="ECO:0007669"/>
    <property type="project" value="InterPro"/>
</dbReference>
<keyword evidence="6 7" id="KW-0238">DNA-binding</keyword>
<dbReference type="InterPro" id="IPR045076">
    <property type="entry name" value="MutS"/>
</dbReference>
<dbReference type="PROSITE" id="PS00486">
    <property type="entry name" value="DNA_MISMATCH_REPAIR_2"/>
    <property type="match status" value="1"/>
</dbReference>
<keyword evidence="4 7" id="KW-0067">ATP-binding</keyword>
<dbReference type="GO" id="GO:0016887">
    <property type="term" value="F:ATP hydrolysis activity"/>
    <property type="evidence" value="ECO:0007669"/>
    <property type="project" value="InterPro"/>
</dbReference>
<protein>
    <recommendedName>
        <fullName evidence="7">Endonuclease MutS2</fullName>
        <ecNumber evidence="7">3.1.-.-</ecNumber>
    </recommendedName>
    <alternativeName>
        <fullName evidence="7">Ribosome-associated protein quality control-upstream factor</fullName>
        <shortName evidence="7">RQC-upstream factor</shortName>
        <shortName evidence="7">RqcU</shortName>
        <ecNumber evidence="7">3.6.4.-</ecNumber>
    </alternativeName>
</protein>
<dbReference type="GO" id="GO:0043023">
    <property type="term" value="F:ribosomal large subunit binding"/>
    <property type="evidence" value="ECO:0007669"/>
    <property type="project" value="UniProtKB-UniRule"/>
</dbReference>
<keyword evidence="7" id="KW-0255">Endonuclease</keyword>
<dbReference type="STRING" id="2754.EH55_00595"/>
<dbReference type="GO" id="GO:0019843">
    <property type="term" value="F:rRNA binding"/>
    <property type="evidence" value="ECO:0007669"/>
    <property type="project" value="UniProtKB-UniRule"/>
</dbReference>
<dbReference type="PANTHER" id="PTHR48466:SF2">
    <property type="entry name" value="OS10G0509000 PROTEIN"/>
    <property type="match status" value="1"/>
</dbReference>
<dbReference type="GeneID" id="90983048"/>
<dbReference type="PANTHER" id="PTHR48466">
    <property type="entry name" value="OS10G0509000 PROTEIN-RELATED"/>
    <property type="match status" value="1"/>
</dbReference>
<dbReference type="Gene3D" id="3.40.50.300">
    <property type="entry name" value="P-loop containing nucleotide triphosphate hydrolases"/>
    <property type="match status" value="1"/>
</dbReference>
<comment type="caution">
    <text evidence="10">The sequence shown here is derived from an EMBL/GenBank/DDBJ whole genome shotgun (WGS) entry which is preliminary data.</text>
</comment>
<comment type="function">
    <text evidence="7">Endonuclease that is involved in the suppression of homologous recombination and thus may have a key role in the control of bacterial genetic diversity.</text>
</comment>
<evidence type="ECO:0000256" key="4">
    <source>
        <dbReference type="ARBA" id="ARBA00022840"/>
    </source>
</evidence>
<dbReference type="GO" id="GO:0005524">
    <property type="term" value="F:ATP binding"/>
    <property type="evidence" value="ECO:0007669"/>
    <property type="project" value="UniProtKB-UniRule"/>
</dbReference>
<sequence>MYIEQAALGSLEIEKIKNIIAKRCRSEIGALVTENIAPAADMAELKRRQALFADVEEYRGRKGELPWVKDIVPVAPMLDAAEENGLLSGEELVKIRLLLTLEGRMKDALSAAVGEYGSFSIPLREMRDFSDECEMLSVIDDDGRLYDYASEKLGKLRQRMRELKETIRRRAHAILGDPQIAPMLQERVLTLRNGRHAFLVRQDAMPQFPGAVVDRSGSGNSVYMEPRSLMSLNNEYGRLHGEEMLEETRLFREFTSRLMSRKKGIFDAENVLGTIDLFYALSEMMRTDKWRLPELDERTLFSFVRARHPLLGARSVPIEIKCGLDFRILVITGPNTGGKTVALKTAGVCIYLGWLGFPIPAGEGSLLGDIGELFTDIGDEQSIEQSLSTFSAHITHVTQILNKVTPRSVVMLDELGAGTDPEEGAALGIALLDWLREERALVLATTHHNPIKRYALAADKIETASVEFDGKTLSPTYKILIGIPGRSNALLIAEKLGMRRSVINRAQQAMNGREVSMEDLIGELQEKRSALERETVAVEASRKKLAKLEKDYEERMKAIEEKKDALIASADKKALSIVRNAEDSARALIKNMSDAKAEAEARRELEKKRGHFHKIEDSAAKREEKKESAQSVVAAKHELSAGDCVQIIGTNKSASVVELRGKKALIQAGAAQIEIPLTKLKLSQQAVQRAAPQVRIKVSRPVGVPSSIMVRGMTIDEAMPIVEQYLDRAYCAGYDSVTVIHGRGEGILRREVQELCKRLPYIAEHNLGGPHEGGYGVTVVRFKR</sequence>
<organism evidence="10 11">
    <name type="scientific">Synergistes jonesii</name>
    <dbReference type="NCBI Taxonomy" id="2754"/>
    <lineage>
        <taxon>Bacteria</taxon>
        <taxon>Thermotogati</taxon>
        <taxon>Synergistota</taxon>
        <taxon>Synergistia</taxon>
        <taxon>Synergistales</taxon>
        <taxon>Synergistaceae</taxon>
        <taxon>Synergistes</taxon>
    </lineage>
</organism>
<dbReference type="InterPro" id="IPR000432">
    <property type="entry name" value="DNA_mismatch_repair_MutS_C"/>
</dbReference>
<keyword evidence="5 7" id="KW-0694">RNA-binding</keyword>
<keyword evidence="7" id="KW-0540">Nuclease</keyword>
<dbReference type="PATRIC" id="fig|2754.21.peg.2604"/>
<dbReference type="HAMAP" id="MF_00092">
    <property type="entry name" value="MutS2"/>
    <property type="match status" value="1"/>
</dbReference>
<evidence type="ECO:0000259" key="9">
    <source>
        <dbReference type="PROSITE" id="PS50828"/>
    </source>
</evidence>
<keyword evidence="1 7" id="KW-0699">rRNA-binding</keyword>